<evidence type="ECO:0000259" key="2">
    <source>
        <dbReference type="Pfam" id="PF13682"/>
    </source>
</evidence>
<gene>
    <name evidence="3" type="ORF">WCY31_03815</name>
</gene>
<keyword evidence="4" id="KW-1185">Reference proteome</keyword>
<dbReference type="Proteomes" id="UP001447842">
    <property type="component" value="Chromosome"/>
</dbReference>
<sequence>MDKAQTLEQLSAAKKAHIKWVNRAKALVGGLPVEKDAIPVDSTDCQFGQWFYGEGQKLNAIPGMDRLSTIETLHFTLHDTYLKIFKLYFGEMNRSFFSKLFNMKPKISDSDKELAKEYFQQLEGVSKQLLDEIGRLERRLNAMSAESFEEK</sequence>
<dbReference type="RefSeq" id="WP_231020507.1">
    <property type="nucleotide sequence ID" value="NZ_CP147920.1"/>
</dbReference>
<feature type="coiled-coil region" evidence="1">
    <location>
        <begin position="119"/>
        <end position="146"/>
    </location>
</feature>
<accession>A0ABZ3HC17</accession>
<dbReference type="EMBL" id="CP147920">
    <property type="protein sequence ID" value="XAU15834.1"/>
    <property type="molecule type" value="Genomic_DNA"/>
</dbReference>
<evidence type="ECO:0000256" key="1">
    <source>
        <dbReference type="SAM" id="Coils"/>
    </source>
</evidence>
<dbReference type="Pfam" id="PF13682">
    <property type="entry name" value="CZB"/>
    <property type="match status" value="1"/>
</dbReference>
<evidence type="ECO:0000313" key="4">
    <source>
        <dbReference type="Proteomes" id="UP001447842"/>
    </source>
</evidence>
<name>A0ABZ3HC17_9BACT</name>
<keyword evidence="1" id="KW-0175">Coiled coil</keyword>
<dbReference type="Gene3D" id="1.20.120.30">
    <property type="entry name" value="Aspartate receptor, ligand-binding domain"/>
    <property type="match status" value="1"/>
</dbReference>
<organism evidence="3 4">
    <name type="scientific">Sulfurimonas diazotrophicus</name>
    <dbReference type="NCBI Taxonomy" id="3131939"/>
    <lineage>
        <taxon>Bacteria</taxon>
        <taxon>Pseudomonadati</taxon>
        <taxon>Campylobacterota</taxon>
        <taxon>Epsilonproteobacteria</taxon>
        <taxon>Campylobacterales</taxon>
        <taxon>Sulfurimonadaceae</taxon>
        <taxon>Sulfurimonas</taxon>
    </lineage>
</organism>
<proteinExistence type="predicted"/>
<feature type="domain" description="Chemoreceptor zinc-binding" evidence="2">
    <location>
        <begin position="17"/>
        <end position="81"/>
    </location>
</feature>
<dbReference type="InterPro" id="IPR025991">
    <property type="entry name" value="Chemoreceptor_zinc-bind_dom"/>
</dbReference>
<evidence type="ECO:0000313" key="3">
    <source>
        <dbReference type="EMBL" id="XAU15834.1"/>
    </source>
</evidence>
<protein>
    <submittedName>
        <fullName evidence="3">CZB domain-containing protein</fullName>
    </submittedName>
</protein>
<reference evidence="3 4" key="1">
    <citation type="submission" date="2024-03" db="EMBL/GenBank/DDBJ databases">
        <title>Sulfurimonas sp. HSL3-1.</title>
        <authorList>
            <person name="Wang S."/>
        </authorList>
    </citation>
    <scope>NUCLEOTIDE SEQUENCE [LARGE SCALE GENOMIC DNA]</scope>
    <source>
        <strain evidence="3 4">HSL3-1</strain>
    </source>
</reference>